<dbReference type="RefSeq" id="WP_205726595.1">
    <property type="nucleotide sequence ID" value="NZ_JAFHKR010000039.1"/>
</dbReference>
<protein>
    <submittedName>
        <fullName evidence="4">TetR/AcrR family transcriptional regulator</fullName>
    </submittedName>
</protein>
<dbReference type="SUPFAM" id="SSF46689">
    <property type="entry name" value="Homeodomain-like"/>
    <property type="match status" value="1"/>
</dbReference>
<evidence type="ECO:0000259" key="3">
    <source>
        <dbReference type="PROSITE" id="PS50977"/>
    </source>
</evidence>
<reference evidence="4 5" key="1">
    <citation type="submission" date="2021-01" db="EMBL/GenBank/DDBJ databases">
        <title>Genome Sequencing of Type Strains.</title>
        <authorList>
            <person name="Lemaire J.F."/>
            <person name="Inderbitzin P."/>
            <person name="Collins S.B."/>
            <person name="Wespe N."/>
            <person name="Knight-Connoni V."/>
        </authorList>
    </citation>
    <scope>NUCLEOTIDE SEQUENCE [LARGE SCALE GENOMIC DNA]</scope>
    <source>
        <strain evidence="4 5">DSM 23009</strain>
    </source>
</reference>
<dbReference type="PROSITE" id="PS50977">
    <property type="entry name" value="HTH_TETR_2"/>
    <property type="match status" value="1"/>
</dbReference>
<evidence type="ECO:0000313" key="4">
    <source>
        <dbReference type="EMBL" id="MBN3555808.1"/>
    </source>
</evidence>
<accession>A0ABS2ZTV3</accession>
<dbReference type="Gene3D" id="1.10.357.10">
    <property type="entry name" value="Tetracycline Repressor, domain 2"/>
    <property type="match status" value="1"/>
</dbReference>
<evidence type="ECO:0000256" key="1">
    <source>
        <dbReference type="ARBA" id="ARBA00023125"/>
    </source>
</evidence>
<proteinExistence type="predicted"/>
<dbReference type="InterPro" id="IPR009057">
    <property type="entry name" value="Homeodomain-like_sf"/>
</dbReference>
<keyword evidence="1 2" id="KW-0238">DNA-binding</keyword>
<name>A0ABS2ZTV3_9BACL</name>
<sequence length="180" mass="20612">MKKGELRKQEIQEKMAKHILTNGLQSGSLRSLAQAAGTSDRMLLHYYQDKEELMTEVLTQISDNLITILEQARTVPIPFNQLVPHLYQLIKNPVVKPYIQLWLELIARASKKEEPYYSIAKQIGNSFIQYCSELIQADDEEKEKLAPLTFIIVEGIAMLDAIDFEPNINKALEGFSDFQK</sequence>
<comment type="caution">
    <text evidence="4">The sequence shown here is derived from an EMBL/GenBank/DDBJ whole genome shotgun (WGS) entry which is preliminary data.</text>
</comment>
<organism evidence="4 5">
    <name type="scientific">Fictibacillus nanhaiensis</name>
    <dbReference type="NCBI Taxonomy" id="742169"/>
    <lineage>
        <taxon>Bacteria</taxon>
        <taxon>Bacillati</taxon>
        <taxon>Bacillota</taxon>
        <taxon>Bacilli</taxon>
        <taxon>Bacillales</taxon>
        <taxon>Fictibacillaceae</taxon>
        <taxon>Fictibacillus</taxon>
    </lineage>
</organism>
<dbReference type="Proteomes" id="UP001296923">
    <property type="component" value="Unassembled WGS sequence"/>
</dbReference>
<evidence type="ECO:0000313" key="5">
    <source>
        <dbReference type="Proteomes" id="UP001296923"/>
    </source>
</evidence>
<dbReference type="EMBL" id="JAFHKR010000039">
    <property type="protein sequence ID" value="MBN3555808.1"/>
    <property type="molecule type" value="Genomic_DNA"/>
</dbReference>
<feature type="DNA-binding region" description="H-T-H motif" evidence="2">
    <location>
        <begin position="28"/>
        <end position="47"/>
    </location>
</feature>
<keyword evidence="5" id="KW-1185">Reference proteome</keyword>
<gene>
    <name evidence="4" type="ORF">JYA63_16135</name>
</gene>
<evidence type="ECO:0000256" key="2">
    <source>
        <dbReference type="PROSITE-ProRule" id="PRU00335"/>
    </source>
</evidence>
<dbReference type="InterPro" id="IPR001647">
    <property type="entry name" value="HTH_TetR"/>
</dbReference>
<dbReference type="Pfam" id="PF00440">
    <property type="entry name" value="TetR_N"/>
    <property type="match status" value="1"/>
</dbReference>
<feature type="domain" description="HTH tetR-type" evidence="3">
    <location>
        <begin position="5"/>
        <end position="65"/>
    </location>
</feature>